<comment type="domain">
    <text evidence="2">The jas domain is required for interaction with COI1.</text>
</comment>
<dbReference type="Proteomes" id="UP000006882">
    <property type="component" value="Chromosome G5"/>
</dbReference>
<dbReference type="GO" id="GO:0009611">
    <property type="term" value="P:response to wounding"/>
    <property type="evidence" value="ECO:0007669"/>
    <property type="project" value="UniProtKB-UniRule"/>
</dbReference>
<dbReference type="GO" id="GO:2000022">
    <property type="term" value="P:regulation of jasmonic acid mediated signaling pathway"/>
    <property type="evidence" value="ECO:0007669"/>
    <property type="project" value="UniProtKB-UniRule"/>
</dbReference>
<dbReference type="eggNOG" id="ENOG502QWAG">
    <property type="taxonomic scope" value="Eukaryota"/>
</dbReference>
<comment type="function">
    <text evidence="2">Repressor of jasmonate responses.</text>
</comment>
<protein>
    <recommendedName>
        <fullName evidence="2">Protein TIFY</fullName>
    </recommendedName>
    <alternativeName>
        <fullName evidence="2">Jasmonate ZIM domain-containing protein</fullName>
    </alternativeName>
</protein>
<dbReference type="KEGG" id="pper:18776110"/>
<dbReference type="InterPro" id="IPR018467">
    <property type="entry name" value="CCT_CS"/>
</dbReference>
<comment type="subcellular location">
    <subcellularLocation>
        <location evidence="2">Nucleus</location>
    </subcellularLocation>
</comment>
<dbReference type="InterPro" id="IPR040390">
    <property type="entry name" value="TIFY/JAZ"/>
</dbReference>
<dbReference type="OrthoDB" id="1939212at2759"/>
<dbReference type="Gramene" id="ONI09383">
    <property type="protein sequence ID" value="ONI09383"/>
    <property type="gene ID" value="PRUPE_5G235300"/>
</dbReference>
<dbReference type="PANTHER" id="PTHR33077:SF125">
    <property type="entry name" value="PROTEIN TIFY"/>
    <property type="match status" value="1"/>
</dbReference>
<dbReference type="HOGENOM" id="CLU_062327_0_0_1"/>
<evidence type="ECO:0000313" key="5">
    <source>
        <dbReference type="EMBL" id="ONI09383.1"/>
    </source>
</evidence>
<feature type="region of interest" description="Disordered" evidence="3">
    <location>
        <begin position="1"/>
        <end position="35"/>
    </location>
</feature>
<dbReference type="PANTHER" id="PTHR33077">
    <property type="entry name" value="PROTEIN TIFY 4A-RELATED-RELATED"/>
    <property type="match status" value="1"/>
</dbReference>
<dbReference type="AlphaFoldDB" id="M5WB09"/>
<dbReference type="GO" id="GO:0005634">
    <property type="term" value="C:nucleus"/>
    <property type="evidence" value="ECO:0007669"/>
    <property type="project" value="UniProtKB-SubCell"/>
</dbReference>
<feature type="compositionally biased region" description="Basic and acidic residues" evidence="3">
    <location>
        <begin position="17"/>
        <end position="26"/>
    </location>
</feature>
<evidence type="ECO:0000313" key="6">
    <source>
        <dbReference type="Proteomes" id="UP000006882"/>
    </source>
</evidence>
<dbReference type="EMBL" id="CM007655">
    <property type="protein sequence ID" value="ONI09383.1"/>
    <property type="molecule type" value="Genomic_DNA"/>
</dbReference>
<reference evidence="5 6" key="1">
    <citation type="journal article" date="2013" name="Nat. Genet.">
        <title>The high-quality draft genome of peach (Prunus persica) identifies unique patterns of genetic diversity, domestication and genome evolution.</title>
        <authorList>
            <consortium name="International Peach Genome Initiative"/>
            <person name="Verde I."/>
            <person name="Abbott A.G."/>
            <person name="Scalabrin S."/>
            <person name="Jung S."/>
            <person name="Shu S."/>
            <person name="Marroni F."/>
            <person name="Zhebentyayeva T."/>
            <person name="Dettori M.T."/>
            <person name="Grimwood J."/>
            <person name="Cattonaro F."/>
            <person name="Zuccolo A."/>
            <person name="Rossini L."/>
            <person name="Jenkins J."/>
            <person name="Vendramin E."/>
            <person name="Meisel L.A."/>
            <person name="Decroocq V."/>
            <person name="Sosinski B."/>
            <person name="Prochnik S."/>
            <person name="Mitros T."/>
            <person name="Policriti A."/>
            <person name="Cipriani G."/>
            <person name="Dondini L."/>
            <person name="Ficklin S."/>
            <person name="Goodstein D.M."/>
            <person name="Xuan P."/>
            <person name="Del Fabbro C."/>
            <person name="Aramini V."/>
            <person name="Copetti D."/>
            <person name="Gonzalez S."/>
            <person name="Horner D.S."/>
            <person name="Falchi R."/>
            <person name="Lucas S."/>
            <person name="Mica E."/>
            <person name="Maldonado J."/>
            <person name="Lazzari B."/>
            <person name="Bielenberg D."/>
            <person name="Pirona R."/>
            <person name="Miculan M."/>
            <person name="Barakat A."/>
            <person name="Testolin R."/>
            <person name="Stella A."/>
            <person name="Tartarini S."/>
            <person name="Tonutti P."/>
            <person name="Arus P."/>
            <person name="Orellana A."/>
            <person name="Wells C."/>
            <person name="Main D."/>
            <person name="Vizzotto G."/>
            <person name="Silva H."/>
            <person name="Salamini F."/>
            <person name="Schmutz J."/>
            <person name="Morgante M."/>
            <person name="Rokhsar D.S."/>
        </authorList>
    </citation>
    <scope>NUCLEOTIDE SEQUENCE [LARGE SCALE GENOMIC DNA]</scope>
    <source>
        <strain evidence="6">cv. Nemared</strain>
    </source>
</reference>
<dbReference type="SMART" id="SM00979">
    <property type="entry name" value="TIFY"/>
    <property type="match status" value="1"/>
</dbReference>
<dbReference type="InterPro" id="IPR010399">
    <property type="entry name" value="Tify_dom"/>
</dbReference>
<dbReference type="OMA" id="GMKWSFP"/>
<dbReference type="GO" id="GO:0031347">
    <property type="term" value="P:regulation of defense response"/>
    <property type="evidence" value="ECO:0007669"/>
    <property type="project" value="UniProtKB-UniRule"/>
</dbReference>
<evidence type="ECO:0000259" key="4">
    <source>
        <dbReference type="PROSITE" id="PS51320"/>
    </source>
</evidence>
<evidence type="ECO:0000256" key="3">
    <source>
        <dbReference type="SAM" id="MobiDB-lite"/>
    </source>
</evidence>
<evidence type="ECO:0000256" key="2">
    <source>
        <dbReference type="RuleBase" id="RU369065"/>
    </source>
</evidence>
<proteinExistence type="inferred from homology"/>
<sequence>MERDFLGLSSKNGNLTVKEEANEEAKNSALPRSSGMQWSFSNKVSALPQFLSFKAPQEGGSRKTVHDTSAFMTISTADAFHFSQKPFSGVIQQFDAHSVHHSQDQRIPIGFSSTTKLQPLGGVPVVAPVSLLPSKSSLVGTADLRNGSKSSGAPAQLTIFYAGSVNVYDDISPEKAQAIMLLAGNGPSPTHCKAPTIAQVPAPIPRPSPGDGVFRNQAHITSTISGLPSHLSVTSHASSHSGGAFSSTNELAIVKPVGTSASPIDHSEASKVVSSVGSAMTNLIPAVPVPQARKASLARFFEKRKERMMTTLPYNVSKKSPECSTPGSDGLSFSFNSSGSCPPQAIN</sequence>
<organism evidence="5 6">
    <name type="scientific">Prunus persica</name>
    <name type="common">Peach</name>
    <name type="synonym">Amygdalus persica</name>
    <dbReference type="NCBI Taxonomy" id="3760"/>
    <lineage>
        <taxon>Eukaryota</taxon>
        <taxon>Viridiplantae</taxon>
        <taxon>Streptophyta</taxon>
        <taxon>Embryophyta</taxon>
        <taxon>Tracheophyta</taxon>
        <taxon>Spermatophyta</taxon>
        <taxon>Magnoliopsida</taxon>
        <taxon>eudicotyledons</taxon>
        <taxon>Gunneridae</taxon>
        <taxon>Pentapetalae</taxon>
        <taxon>rosids</taxon>
        <taxon>fabids</taxon>
        <taxon>Rosales</taxon>
        <taxon>Rosaceae</taxon>
        <taxon>Amygdaloideae</taxon>
        <taxon>Amygdaleae</taxon>
        <taxon>Prunus</taxon>
    </lineage>
</organism>
<keyword evidence="2" id="KW-1184">Jasmonic acid signaling pathway</keyword>
<keyword evidence="6" id="KW-1185">Reference proteome</keyword>
<comment type="similarity">
    <text evidence="1 2">Belongs to the TIFY/JAZ family.</text>
</comment>
<dbReference type="Pfam" id="PF09425">
    <property type="entry name" value="Jas_motif"/>
    <property type="match status" value="1"/>
</dbReference>
<gene>
    <name evidence="5" type="ORF">PRUPE_5G235300</name>
</gene>
<name>M5WB09_PRUPE</name>
<dbReference type="PROSITE" id="PS51320">
    <property type="entry name" value="TIFY"/>
    <property type="match status" value="1"/>
</dbReference>
<evidence type="ECO:0000256" key="1">
    <source>
        <dbReference type="ARBA" id="ARBA00008614"/>
    </source>
</evidence>
<dbReference type="Pfam" id="PF06200">
    <property type="entry name" value="tify"/>
    <property type="match status" value="1"/>
</dbReference>
<accession>M5WB09</accession>
<keyword evidence="2" id="KW-0539">Nucleus</keyword>
<feature type="domain" description="Tify" evidence="4">
    <location>
        <begin position="150"/>
        <end position="185"/>
    </location>
</feature>